<protein>
    <submittedName>
        <fullName evidence="2">Putative transcriptional regulator</fullName>
    </submittedName>
</protein>
<proteinExistence type="predicted"/>
<evidence type="ECO:0000313" key="3">
    <source>
        <dbReference type="Proteomes" id="UP000007076"/>
    </source>
</evidence>
<dbReference type="Pfam" id="PF13560">
    <property type="entry name" value="HTH_31"/>
    <property type="match status" value="1"/>
</dbReference>
<dbReference type="eggNOG" id="COG3093">
    <property type="taxonomic scope" value="Bacteria"/>
</dbReference>
<gene>
    <name evidence="2" type="ordered locus">KSE_23180</name>
</gene>
<dbReference type="PROSITE" id="PS50943">
    <property type="entry name" value="HTH_CROC1"/>
    <property type="match status" value="1"/>
</dbReference>
<dbReference type="GO" id="GO:0003677">
    <property type="term" value="F:DNA binding"/>
    <property type="evidence" value="ECO:0007669"/>
    <property type="project" value="InterPro"/>
</dbReference>
<feature type="domain" description="HTH cro/C1-type" evidence="1">
    <location>
        <begin position="12"/>
        <end position="68"/>
    </location>
</feature>
<dbReference type="STRING" id="452652.KSE_23180"/>
<dbReference type="HOGENOM" id="CLU_055817_0_3_11"/>
<dbReference type="SUPFAM" id="SSF47413">
    <property type="entry name" value="lambda repressor-like DNA-binding domains"/>
    <property type="match status" value="1"/>
</dbReference>
<dbReference type="Proteomes" id="UP000007076">
    <property type="component" value="Chromosome"/>
</dbReference>
<evidence type="ECO:0000259" key="1">
    <source>
        <dbReference type="PROSITE" id="PS50943"/>
    </source>
</evidence>
<dbReference type="AlphaFoldDB" id="E4NAA7"/>
<keyword evidence="3" id="KW-1185">Reference proteome</keyword>
<dbReference type="EMBL" id="AP010968">
    <property type="protein sequence ID" value="BAJ28138.1"/>
    <property type="molecule type" value="Genomic_DNA"/>
</dbReference>
<dbReference type="InterPro" id="IPR001387">
    <property type="entry name" value="Cro/C1-type_HTH"/>
</dbReference>
<accession>E4NAA7</accession>
<reference evidence="2 3" key="1">
    <citation type="journal article" date="2010" name="DNA Res.">
        <title>Genome sequence of Kitasatospora setae NBRC 14216T: an evolutionary snapshot of the family Streptomycetaceae.</title>
        <authorList>
            <person name="Ichikawa N."/>
            <person name="Oguchi A."/>
            <person name="Ikeda H."/>
            <person name="Ishikawa J."/>
            <person name="Kitani S."/>
            <person name="Watanabe Y."/>
            <person name="Nakamura S."/>
            <person name="Katano Y."/>
            <person name="Kishi E."/>
            <person name="Sasagawa M."/>
            <person name="Ankai A."/>
            <person name="Fukui S."/>
            <person name="Hashimoto Y."/>
            <person name="Kamata S."/>
            <person name="Otoguro M."/>
            <person name="Tanikawa S."/>
            <person name="Nihira T."/>
            <person name="Horinouchi S."/>
            <person name="Ohnishi Y."/>
            <person name="Hayakawa M."/>
            <person name="Kuzuyama T."/>
            <person name="Arisawa A."/>
            <person name="Nomoto F."/>
            <person name="Miura H."/>
            <person name="Takahashi Y."/>
            <person name="Fujita N."/>
        </authorList>
    </citation>
    <scope>NUCLEOTIDE SEQUENCE [LARGE SCALE GENOMIC DNA]</scope>
    <source>
        <strain evidence="3">ATCC 33774 / DSM 43861 / JCM 3304 / KCC A-0304 / NBRC 14216 / KM-6054</strain>
    </source>
</reference>
<organism evidence="2 3">
    <name type="scientific">Kitasatospora setae (strain ATCC 33774 / DSM 43861 / JCM 3304 / KCC A-0304 / NBRC 14216 / KM-6054)</name>
    <name type="common">Streptomyces setae</name>
    <dbReference type="NCBI Taxonomy" id="452652"/>
    <lineage>
        <taxon>Bacteria</taxon>
        <taxon>Bacillati</taxon>
        <taxon>Actinomycetota</taxon>
        <taxon>Actinomycetes</taxon>
        <taxon>Kitasatosporales</taxon>
        <taxon>Streptomycetaceae</taxon>
        <taxon>Kitasatospora</taxon>
    </lineage>
</organism>
<dbReference type="Pfam" id="PF19054">
    <property type="entry name" value="DUF5753"/>
    <property type="match status" value="1"/>
</dbReference>
<evidence type="ECO:0000313" key="2">
    <source>
        <dbReference type="EMBL" id="BAJ28138.1"/>
    </source>
</evidence>
<dbReference type="InterPro" id="IPR043917">
    <property type="entry name" value="DUF5753"/>
</dbReference>
<dbReference type="InterPro" id="IPR010982">
    <property type="entry name" value="Lambda_DNA-bd_dom_sf"/>
</dbReference>
<dbReference type="CDD" id="cd00093">
    <property type="entry name" value="HTH_XRE"/>
    <property type="match status" value="1"/>
</dbReference>
<dbReference type="Gene3D" id="1.10.260.40">
    <property type="entry name" value="lambda repressor-like DNA-binding domains"/>
    <property type="match status" value="1"/>
</dbReference>
<sequence length="267" mass="29481">MSSPALRFGRELARSRGARGWSQTALAKRMGYANSYVSLIERGKRALTFTFAVKADEVFETGARFQELYRLYSSSALLEGFSEFAEAEAGCSLLRTFQLSVVPGQLQTPAYAAALAAAAVHRGDITEAQAETRVSLLAARQESLRRADPPLVHAVMDEGCIRRPIGGRRVMAEQLAYLESLANSPHFMVQVAPFDLAERVPFRMPVVLLTLADRSILGYAESLARGHVERDRKTVTAWSGRYDRLQVESLSMAASLARIQAVRKELE</sequence>
<dbReference type="KEGG" id="ksk:KSE_23180"/>
<dbReference type="SMART" id="SM00530">
    <property type="entry name" value="HTH_XRE"/>
    <property type="match status" value="1"/>
</dbReference>
<name>E4NAA7_KITSK</name>